<feature type="compositionally biased region" description="Basic and acidic residues" evidence="1">
    <location>
        <begin position="930"/>
        <end position="941"/>
    </location>
</feature>
<evidence type="ECO:0000313" key="3">
    <source>
        <dbReference type="Proteomes" id="UP000610293"/>
    </source>
</evidence>
<organism evidence="2 3">
    <name type="scientific">Pseudomonas fluorescens</name>
    <dbReference type="NCBI Taxonomy" id="294"/>
    <lineage>
        <taxon>Bacteria</taxon>
        <taxon>Pseudomonadati</taxon>
        <taxon>Pseudomonadota</taxon>
        <taxon>Gammaproteobacteria</taxon>
        <taxon>Pseudomonadales</taxon>
        <taxon>Pseudomonadaceae</taxon>
        <taxon>Pseudomonas</taxon>
    </lineage>
</organism>
<comment type="caution">
    <text evidence="2">The sequence shown here is derived from an EMBL/GenBank/DDBJ whole genome shotgun (WGS) entry which is preliminary data.</text>
</comment>
<dbReference type="RefSeq" id="WP_191956263.1">
    <property type="nucleotide sequence ID" value="NZ_JACYNJ010000011.1"/>
</dbReference>
<feature type="region of interest" description="Disordered" evidence="1">
    <location>
        <begin position="923"/>
        <end position="960"/>
    </location>
</feature>
<gene>
    <name evidence="2" type="ORF">IFU03_16475</name>
</gene>
<proteinExistence type="predicted"/>
<sequence>MTSPASNSTHTNAKRLDERAALFTQLYVGPSFRETASHLLRQSLREQYPALEIDPDIAMVGTPTWQLIGDEIVAGATQYQALSDILAIQAVLAEPVLYIEGEHFLTLQPIVEPAVHLPVRMCELAKSLNLLAPVMLRAFEQQLVDYWNQTNGNGPHWHELSSALRAVWNVETLDDWSAIECAMARTLFAHPDKADRKGKDPYQLKAYLIDIDRIDAEQVTHQNEVVIAVLLGEHEGKTSILMHSLLKGYERFPSLEQLGKSLPAHLPASVSKQEIQWRLYEPEGDFFDQQACAMVSVLVEAVGDIDFSDLRHTHTADVAVGTPPAVVPFATVKGPGLAWYQQQLPQWLKNASSADQNFYARHLKDLAALHNQNAGRSYLDDIPSIQAYALKMTKAQMLKDHPDSAHVALEKIHLEVKSPVIWGTFVVPGQFDTRTFSVAELALQNLIALPTGNRALKTRNGFNLPEWLDADYFVSLVTAADIGSTYPALIKEKLQDYPQESPRRQTLYSQHLRIQLPMQALQAKINGQEGIDERGYRYVAAVLQDEASDRRVDGQTIVLRPLAFRPLRRTNTSLDSVANMYVIGPDDPAAGPCLLYRPLFTPSLMQFPSPANLLYAISKSSSLRESVLAWLPDAVRNDYANYVFPGALPSPWQVADYLVEPDKLWTMSGPMALGEQVLSGDRLATLFEANADALVELADRQSVSNAESRWATFKHAGWLIFNLVLPFVGRGVGTAAWIWQVVDQLQAFVEAQEQGDKQTEWSALTDVLLNLGMAITLHVASRNHRPGYPGKSRPTLPEATTAKEITVKQRQSPAQALPSKDSPHLHISGAIKRAPGELGTLLDTFKVSKPEGLGSAETAEGQYQHLYHQTQKYYAPVGERWFEVSADEDQTVVILDPKTPGRTGPALIHNARGQWFIDTRLRLRGGGPKRQQERSKSEADSKAAQAQRRLSQFEHDKTAAQLQVQQAREAMDDPQASTSAETRRETYLQKLEAQRNNYETALQQLKVLNVFAPTASYQEQAVRYVGAQLDLTETAIREAQVAFTPRLKSVLDQIEHQISHPQDRHIDDARAMTEMSQDMIERLNYIESRFAQLKALGETGFKVIREHRKSLPIYTARDLRALQVTMARNLCVDDSSTATAPDAWNAIDRIIDNADLSIQTLHEALLERSESRLDERIETLGSLVEQFNILDERLQDFPQEFTDVALTTPLARLREKIRNFYNETVGHLALLHNDRETLRGRPTPPPTPPKARKKVINTRYNGVLIGEPRLSATGDDTGLVDIRSPLNQQLMATFHEKPAGVWVQHVSPVETPPATAVDIATRVNQAQDLLDGLETFKQHAAEQAAKPERSAIGIELLYHQHAQKLEQAGVDIEQALTAGNATESSQNSAALVDKQLSDAVRELYSEARRQKALLIKKHPPTVQGLEWLMQHDEVVIKKTVKRRRLKSPENDYLDEYSISNRSDHSVLWYAHFHYSTDWVRAKSFLRARLKTPQEQARGAQADTLNGLSEKQKTAVYLSEINLEQARRLFFNVK</sequence>
<dbReference type="Proteomes" id="UP000610293">
    <property type="component" value="Unassembled WGS sequence"/>
</dbReference>
<dbReference type="EMBL" id="JACYNJ010000011">
    <property type="protein sequence ID" value="MBD8271352.1"/>
    <property type="molecule type" value="Genomic_DNA"/>
</dbReference>
<protein>
    <submittedName>
        <fullName evidence="2">Uncharacterized protein</fullName>
    </submittedName>
</protein>
<feature type="region of interest" description="Disordered" evidence="1">
    <location>
        <begin position="784"/>
        <end position="824"/>
    </location>
</feature>
<accession>A0AAE2PZN1</accession>
<name>A0AAE2PZN1_PSEFL</name>
<evidence type="ECO:0000256" key="1">
    <source>
        <dbReference type="SAM" id="MobiDB-lite"/>
    </source>
</evidence>
<reference evidence="2" key="1">
    <citation type="journal article" date="2020" name="FEMS Microbiol. Ecol.">
        <title>Temporal dynamics of bacterial communities during seed development and maturation.</title>
        <authorList>
            <person name="Chesneau G."/>
            <person name="Torres-Cortes G."/>
            <person name="Briand M."/>
            <person name="Darrasse A."/>
            <person name="Preveaux A."/>
            <person name="Marais C."/>
            <person name="Jacques M.A."/>
            <person name="Shade A."/>
            <person name="Barret M."/>
        </authorList>
    </citation>
    <scope>NUCLEOTIDE SEQUENCE</scope>
    <source>
        <strain evidence="2">CFBP13533</strain>
    </source>
</reference>
<evidence type="ECO:0000313" key="2">
    <source>
        <dbReference type="EMBL" id="MBD8271352.1"/>
    </source>
</evidence>